<accession>A0ABV7AW28</accession>
<feature type="compositionally biased region" description="Basic and acidic residues" evidence="1">
    <location>
        <begin position="28"/>
        <end position="58"/>
    </location>
</feature>
<gene>
    <name evidence="2" type="ORF">ACFOJE_12945</name>
</gene>
<evidence type="ECO:0008006" key="4">
    <source>
        <dbReference type="Google" id="ProtNLM"/>
    </source>
</evidence>
<dbReference type="EMBL" id="JBHRSJ010000027">
    <property type="protein sequence ID" value="MFC2973116.1"/>
    <property type="molecule type" value="Genomic_DNA"/>
</dbReference>
<feature type="compositionally biased region" description="Acidic residues" evidence="1">
    <location>
        <begin position="143"/>
        <end position="154"/>
    </location>
</feature>
<protein>
    <recommendedName>
        <fullName evidence="4">Phosphotransferase system, HPr-related protein</fullName>
    </recommendedName>
</protein>
<keyword evidence="3" id="KW-1185">Reference proteome</keyword>
<dbReference type="RefSeq" id="WP_377814782.1">
    <property type="nucleotide sequence ID" value="NZ_JBHRSJ010000027.1"/>
</dbReference>
<feature type="region of interest" description="Disordered" evidence="1">
    <location>
        <begin position="1"/>
        <end position="176"/>
    </location>
</feature>
<reference evidence="3" key="1">
    <citation type="journal article" date="2019" name="Int. J. Syst. Evol. Microbiol.">
        <title>The Global Catalogue of Microorganisms (GCM) 10K type strain sequencing project: providing services to taxonomists for standard genome sequencing and annotation.</title>
        <authorList>
            <consortium name="The Broad Institute Genomics Platform"/>
            <consortium name="The Broad Institute Genome Sequencing Center for Infectious Disease"/>
            <person name="Wu L."/>
            <person name="Ma J."/>
        </authorList>
    </citation>
    <scope>NUCLEOTIDE SEQUENCE [LARGE SCALE GENOMIC DNA]</scope>
    <source>
        <strain evidence="3">KCTC 62195</strain>
    </source>
</reference>
<evidence type="ECO:0000313" key="3">
    <source>
        <dbReference type="Proteomes" id="UP001595457"/>
    </source>
</evidence>
<dbReference type="Proteomes" id="UP001595457">
    <property type="component" value="Unassembled WGS sequence"/>
</dbReference>
<proteinExistence type="predicted"/>
<sequence>MSERKPPTPTEIDDMEDRIGSVEPLDFSSKHDERQGYAGDRRPESELRDEFPPERVHEAGMTSGETLDDAPTMDDLSPETLTPEDGARSAHERGHGLPADQDLRTVDADHIGAGGGLDEEEEALLEPLDGQPWNKTDDLGVDEKDDEEEEEEEGNVLSDEELRGPGPLDSGPHRES</sequence>
<evidence type="ECO:0000313" key="2">
    <source>
        <dbReference type="EMBL" id="MFC2973116.1"/>
    </source>
</evidence>
<comment type="caution">
    <text evidence="2">The sequence shown here is derived from an EMBL/GenBank/DDBJ whole genome shotgun (WGS) entry which is preliminary data.</text>
</comment>
<evidence type="ECO:0000256" key="1">
    <source>
        <dbReference type="SAM" id="MobiDB-lite"/>
    </source>
</evidence>
<feature type="compositionally biased region" description="Basic and acidic residues" evidence="1">
    <location>
        <begin position="85"/>
        <end position="110"/>
    </location>
</feature>
<name>A0ABV7AW28_9GAMM</name>
<organism evidence="2 3">
    <name type="scientific">Azotobacter bryophylli</name>
    <dbReference type="NCBI Taxonomy" id="1986537"/>
    <lineage>
        <taxon>Bacteria</taxon>
        <taxon>Pseudomonadati</taxon>
        <taxon>Pseudomonadota</taxon>
        <taxon>Gammaproteobacteria</taxon>
        <taxon>Pseudomonadales</taxon>
        <taxon>Pseudomonadaceae</taxon>
        <taxon>Azotobacter</taxon>
    </lineage>
</organism>